<proteinExistence type="predicted"/>
<dbReference type="AlphaFoldDB" id="A0A1L9B4L8"/>
<feature type="transmembrane region" description="Helical" evidence="1">
    <location>
        <begin position="56"/>
        <end position="83"/>
    </location>
</feature>
<dbReference type="RefSeq" id="WP_071901542.1">
    <property type="nucleotide sequence ID" value="NZ_MPIN01000008.1"/>
</dbReference>
<dbReference type="OrthoDB" id="957977at2"/>
<comment type="caution">
    <text evidence="2">The sequence shown here is derived from an EMBL/GenBank/DDBJ whole genome shotgun (WGS) entry which is preliminary data.</text>
</comment>
<keyword evidence="1" id="KW-0472">Membrane</keyword>
<dbReference type="STRING" id="83449.BON30_28225"/>
<reference evidence="3" key="1">
    <citation type="submission" date="2016-11" db="EMBL/GenBank/DDBJ databases">
        <authorList>
            <person name="Shukria A."/>
            <person name="Stevens D.C."/>
        </authorList>
    </citation>
    <scope>NUCLEOTIDE SEQUENCE [LARGE SCALE GENOMIC DNA]</scope>
    <source>
        <strain evidence="3">Cbfe23</strain>
    </source>
</reference>
<organism evidence="2 3">
    <name type="scientific">Cystobacter ferrugineus</name>
    <dbReference type="NCBI Taxonomy" id="83449"/>
    <lineage>
        <taxon>Bacteria</taxon>
        <taxon>Pseudomonadati</taxon>
        <taxon>Myxococcota</taxon>
        <taxon>Myxococcia</taxon>
        <taxon>Myxococcales</taxon>
        <taxon>Cystobacterineae</taxon>
        <taxon>Archangiaceae</taxon>
        <taxon>Cystobacter</taxon>
    </lineage>
</organism>
<keyword evidence="1" id="KW-0812">Transmembrane</keyword>
<feature type="transmembrane region" description="Helical" evidence="1">
    <location>
        <begin position="90"/>
        <end position="109"/>
    </location>
</feature>
<reference evidence="2 3" key="2">
    <citation type="submission" date="2016-12" db="EMBL/GenBank/DDBJ databases">
        <title>Draft Genome Sequence of Cystobacter ferrugineus Strain Cbfe23.</title>
        <authorList>
            <person name="Akbar S."/>
            <person name="Dowd S.E."/>
            <person name="Stevens D.C."/>
        </authorList>
    </citation>
    <scope>NUCLEOTIDE SEQUENCE [LARGE SCALE GENOMIC DNA]</scope>
    <source>
        <strain evidence="2 3">Cbfe23</strain>
    </source>
</reference>
<sequence>MPSFDSNLFPLWLVQLLCALFLAITFLQSGLDKVIDWKGNLGWLTGHFSKSPLRGVVPLLLATLTVLELASGAVSAAGAVFLVLSGGGRVAMWGAALSGLSFVALFFGQRMAKDYAGAAGLVPYFLVSLVGLLTMRG</sequence>
<evidence type="ECO:0000256" key="1">
    <source>
        <dbReference type="SAM" id="Phobius"/>
    </source>
</evidence>
<dbReference type="EMBL" id="MPIN01000008">
    <property type="protein sequence ID" value="OJH37205.1"/>
    <property type="molecule type" value="Genomic_DNA"/>
</dbReference>
<protein>
    <submittedName>
        <fullName evidence="2">DoxX family protein</fullName>
    </submittedName>
</protein>
<evidence type="ECO:0000313" key="2">
    <source>
        <dbReference type="EMBL" id="OJH37205.1"/>
    </source>
</evidence>
<keyword evidence="3" id="KW-1185">Reference proteome</keyword>
<accession>A0A1L9B4L8</accession>
<keyword evidence="1" id="KW-1133">Transmembrane helix</keyword>
<gene>
    <name evidence="2" type="ORF">BON30_28225</name>
</gene>
<name>A0A1L9B4L8_9BACT</name>
<dbReference type="Proteomes" id="UP000182229">
    <property type="component" value="Unassembled WGS sequence"/>
</dbReference>
<evidence type="ECO:0000313" key="3">
    <source>
        <dbReference type="Proteomes" id="UP000182229"/>
    </source>
</evidence>
<feature type="transmembrane region" description="Helical" evidence="1">
    <location>
        <begin position="115"/>
        <end position="135"/>
    </location>
</feature>